<evidence type="ECO:0000313" key="2">
    <source>
        <dbReference type="EMBL" id="OIR16240.1"/>
    </source>
</evidence>
<dbReference type="Pfam" id="PF12974">
    <property type="entry name" value="Phosphonate-bd"/>
    <property type="match status" value="1"/>
</dbReference>
<organism evidence="2">
    <name type="scientific">mine drainage metagenome</name>
    <dbReference type="NCBI Taxonomy" id="410659"/>
    <lineage>
        <taxon>unclassified sequences</taxon>
        <taxon>metagenomes</taxon>
        <taxon>ecological metagenomes</taxon>
    </lineage>
</organism>
<accession>A0A1J5TJ89</accession>
<dbReference type="EMBL" id="MLJW01000007">
    <property type="protein sequence ID" value="OIR16240.1"/>
    <property type="molecule type" value="Genomic_DNA"/>
</dbReference>
<dbReference type="NCBIfam" id="TIGR01098">
    <property type="entry name" value="3A0109s03R"/>
    <property type="match status" value="1"/>
</dbReference>
<dbReference type="GO" id="GO:0043190">
    <property type="term" value="C:ATP-binding cassette (ABC) transporter complex"/>
    <property type="evidence" value="ECO:0007669"/>
    <property type="project" value="InterPro"/>
</dbReference>
<proteinExistence type="predicted"/>
<dbReference type="PANTHER" id="PTHR35841">
    <property type="entry name" value="PHOSPHONATES-BINDING PERIPLASMIC PROTEIN"/>
    <property type="match status" value="1"/>
</dbReference>
<dbReference type="GO" id="GO:0055085">
    <property type="term" value="P:transmembrane transport"/>
    <property type="evidence" value="ECO:0007669"/>
    <property type="project" value="InterPro"/>
</dbReference>
<dbReference type="AlphaFoldDB" id="A0A1J5TJ89"/>
<keyword evidence="1" id="KW-0732">Signal</keyword>
<reference evidence="2" key="1">
    <citation type="submission" date="2016-10" db="EMBL/GenBank/DDBJ databases">
        <title>Sequence of Gallionella enrichment culture.</title>
        <authorList>
            <person name="Poehlein A."/>
            <person name="Muehling M."/>
            <person name="Daniel R."/>
        </authorList>
    </citation>
    <scope>NUCLEOTIDE SEQUENCE</scope>
</reference>
<evidence type="ECO:0000256" key="1">
    <source>
        <dbReference type="ARBA" id="ARBA00022729"/>
    </source>
</evidence>
<gene>
    <name evidence="2" type="primary">phnD_2</name>
    <name evidence="2" type="ORF">GALL_29600</name>
</gene>
<dbReference type="InterPro" id="IPR005770">
    <property type="entry name" value="PhnD"/>
</dbReference>
<protein>
    <submittedName>
        <fullName evidence="2">Phosphate-import protein PhnD</fullName>
    </submittedName>
</protein>
<comment type="caution">
    <text evidence="2">The sequence shown here is derived from an EMBL/GenBank/DDBJ whole genome shotgun (WGS) entry which is preliminary data.</text>
</comment>
<dbReference type="Gene3D" id="3.40.190.10">
    <property type="entry name" value="Periplasmic binding protein-like II"/>
    <property type="match status" value="2"/>
</dbReference>
<name>A0A1J5TJ89_9ZZZZ</name>
<dbReference type="PANTHER" id="PTHR35841:SF1">
    <property type="entry name" value="PHOSPHONATES-BINDING PERIPLASMIC PROTEIN"/>
    <property type="match status" value="1"/>
</dbReference>
<dbReference type="SUPFAM" id="SSF53850">
    <property type="entry name" value="Periplasmic binding protein-like II"/>
    <property type="match status" value="1"/>
</dbReference>
<sequence>MRDLVRMLLLAGFICGTAASAAAADQPAGPEPLILGVHPYLPHDEIIARFTPLANYLSRSIGRPVEVRIGRTYNEHINAIGNDAIDIAYMGPAPYVEMVEKFGKKPLLARQVINGDPYLRGEIIVRQDSPFQTLADLKGKCFLFGDNNSTMSYVLPQRMLESAGIPLNRLGSYKSLAGHKNVALAVLAGSCDAGAVKSEVFHEYEPRGLRALAELPLVADHVFVTSARLPASLVAKLRKLFMILNELPEGAPIMTGIHPEMTALVPAKDSDYNKLRVLMKSKSTSQPH</sequence>